<evidence type="ECO:0000313" key="8">
    <source>
        <dbReference type="EMBL" id="AKL98294.1"/>
    </source>
</evidence>
<dbReference type="InterPro" id="IPR000086">
    <property type="entry name" value="NUDIX_hydrolase_dom"/>
</dbReference>
<keyword evidence="3" id="KW-0547">Nucleotide-binding</keyword>
<name>A0A0G3WLA8_9BACT</name>
<evidence type="ECO:0000256" key="4">
    <source>
        <dbReference type="ARBA" id="ARBA00022801"/>
    </source>
</evidence>
<dbReference type="GO" id="GO:0006754">
    <property type="term" value="P:ATP biosynthetic process"/>
    <property type="evidence" value="ECO:0007669"/>
    <property type="project" value="TreeGrafter"/>
</dbReference>
<dbReference type="CDD" id="cd03428">
    <property type="entry name" value="NUDIX_Ap4A_Nudt2"/>
    <property type="match status" value="1"/>
</dbReference>
<comment type="similarity">
    <text evidence="1 6">Belongs to the Nudix hydrolase family.</text>
</comment>
<dbReference type="PROSITE" id="PS51462">
    <property type="entry name" value="NUDIX"/>
    <property type="match status" value="1"/>
</dbReference>
<evidence type="ECO:0000259" key="7">
    <source>
        <dbReference type="PROSITE" id="PS51462"/>
    </source>
</evidence>
<dbReference type="STRING" id="1408281.Epro_0915"/>
<evidence type="ECO:0000256" key="5">
    <source>
        <dbReference type="ARBA" id="ARBA00032644"/>
    </source>
</evidence>
<dbReference type="Proteomes" id="UP000035337">
    <property type="component" value="Chromosome"/>
</dbReference>
<accession>A0A0G3WLA8</accession>
<dbReference type="PANTHER" id="PTHR21340:SF0">
    <property type="entry name" value="BIS(5'-NUCLEOSYL)-TETRAPHOSPHATASE [ASYMMETRICAL]"/>
    <property type="match status" value="1"/>
</dbReference>
<evidence type="ECO:0000313" key="9">
    <source>
        <dbReference type="Proteomes" id="UP000035337"/>
    </source>
</evidence>
<sequence>MLKEFSCGAVVYKVESGQPVFLLVFSKRNGNWGFPKGHIESGETEKSAAKREIFEETGISEIEFVGNFRAEDTYIISGALKETKDKPVEKHSVYFLAKALIETEKYDVNEISEVAWFNKADAKNKLSFENQKKMLELANEAIIKTEGI</sequence>
<dbReference type="KEGG" id="epo:Epro_0915"/>
<dbReference type="Pfam" id="PF00293">
    <property type="entry name" value="NUDIX"/>
    <property type="match status" value="1"/>
</dbReference>
<evidence type="ECO:0000256" key="2">
    <source>
        <dbReference type="ARBA" id="ARBA00018911"/>
    </source>
</evidence>
<dbReference type="SUPFAM" id="SSF55811">
    <property type="entry name" value="Nudix"/>
    <property type="match status" value="1"/>
</dbReference>
<protein>
    <recommendedName>
        <fullName evidence="2">Bis(5'-nucleosyl)-tetraphosphatase [asymmetrical]</fullName>
    </recommendedName>
    <alternativeName>
        <fullName evidence="5">Diadenosine 5',5'''-P1,P4-tetraphosphate asymmetrical hydrolase</fullName>
    </alternativeName>
</protein>
<dbReference type="InterPro" id="IPR015797">
    <property type="entry name" value="NUDIX_hydrolase-like_dom_sf"/>
</dbReference>
<evidence type="ECO:0000256" key="1">
    <source>
        <dbReference type="ARBA" id="ARBA00005582"/>
    </source>
</evidence>
<dbReference type="PANTHER" id="PTHR21340">
    <property type="entry name" value="DIADENOSINE 5,5-P1,P4-TETRAPHOSPHATE PYROPHOSPHOHYDROLASE MUTT"/>
    <property type="match status" value="1"/>
</dbReference>
<dbReference type="InterPro" id="IPR003565">
    <property type="entry name" value="Tetra_PHTase"/>
</dbReference>
<keyword evidence="4 6" id="KW-0378">Hydrolase</keyword>
<dbReference type="InterPro" id="IPR051325">
    <property type="entry name" value="Nudix_hydrolase_domain"/>
</dbReference>
<dbReference type="OrthoDB" id="9816289at2"/>
<proteinExistence type="inferred from homology"/>
<dbReference type="GO" id="GO:0004081">
    <property type="term" value="F:bis(5'-nucleosyl)-tetraphosphatase (asymmetrical) activity"/>
    <property type="evidence" value="ECO:0007669"/>
    <property type="project" value="TreeGrafter"/>
</dbReference>
<reference evidence="8 9" key="1">
    <citation type="submission" date="2014-09" db="EMBL/GenBank/DDBJ databases">
        <title>Complete genome sequence of Endomicrobium proavitum.</title>
        <authorList>
            <person name="Zheng H."/>
        </authorList>
    </citation>
    <scope>NUCLEOTIDE SEQUENCE [LARGE SCALE GENOMIC DNA]</scope>
    <source>
        <strain evidence="8 9">Rsa215</strain>
    </source>
</reference>
<dbReference type="Gene3D" id="3.90.79.10">
    <property type="entry name" value="Nucleoside Triphosphate Pyrophosphohydrolase"/>
    <property type="match status" value="1"/>
</dbReference>
<dbReference type="InterPro" id="IPR020476">
    <property type="entry name" value="Nudix_hydrolase"/>
</dbReference>
<feature type="domain" description="Nudix hydrolase" evidence="7">
    <location>
        <begin position="2"/>
        <end position="139"/>
    </location>
</feature>
<dbReference type="AlphaFoldDB" id="A0A0G3WLA8"/>
<dbReference type="EMBL" id="CP009498">
    <property type="protein sequence ID" value="AKL98294.1"/>
    <property type="molecule type" value="Genomic_DNA"/>
</dbReference>
<dbReference type="RefSeq" id="WP_052570848.1">
    <property type="nucleotide sequence ID" value="NZ_CP009498.1"/>
</dbReference>
<gene>
    <name evidence="8" type="primary">mutT</name>
    <name evidence="8" type="ORF">Epro_0915</name>
</gene>
<evidence type="ECO:0000256" key="6">
    <source>
        <dbReference type="RuleBase" id="RU003476"/>
    </source>
</evidence>
<evidence type="ECO:0000256" key="3">
    <source>
        <dbReference type="ARBA" id="ARBA00022741"/>
    </source>
</evidence>
<dbReference type="GO" id="GO:0000166">
    <property type="term" value="F:nucleotide binding"/>
    <property type="evidence" value="ECO:0007669"/>
    <property type="project" value="UniProtKB-KW"/>
</dbReference>
<dbReference type="GO" id="GO:0006167">
    <property type="term" value="P:AMP biosynthetic process"/>
    <property type="evidence" value="ECO:0007669"/>
    <property type="project" value="TreeGrafter"/>
</dbReference>
<dbReference type="InterPro" id="IPR020084">
    <property type="entry name" value="NUDIX_hydrolase_CS"/>
</dbReference>
<dbReference type="PRINTS" id="PR00502">
    <property type="entry name" value="NUDIXFAMILY"/>
</dbReference>
<organism evidence="8 9">
    <name type="scientific">Endomicrobium proavitum</name>
    <dbReference type="NCBI Taxonomy" id="1408281"/>
    <lineage>
        <taxon>Bacteria</taxon>
        <taxon>Pseudomonadati</taxon>
        <taxon>Elusimicrobiota</taxon>
        <taxon>Endomicrobiia</taxon>
        <taxon>Endomicrobiales</taxon>
        <taxon>Endomicrobiaceae</taxon>
        <taxon>Endomicrobium</taxon>
    </lineage>
</organism>
<dbReference type="PROSITE" id="PS00893">
    <property type="entry name" value="NUDIX_BOX"/>
    <property type="match status" value="1"/>
</dbReference>
<keyword evidence="9" id="KW-1185">Reference proteome</keyword>